<proteinExistence type="predicted"/>
<dbReference type="AlphaFoldDB" id="A0A0C9X2J1"/>
<dbReference type="Proteomes" id="UP000054477">
    <property type="component" value="Unassembled WGS sequence"/>
</dbReference>
<dbReference type="HOGENOM" id="CLU_2922976_0_0_1"/>
<keyword evidence="1" id="KW-0472">Membrane</keyword>
<accession>A0A0C9X2J1</accession>
<keyword evidence="1" id="KW-1133">Transmembrane helix</keyword>
<organism evidence="2 3">
    <name type="scientific">Laccaria amethystina LaAM-08-1</name>
    <dbReference type="NCBI Taxonomy" id="1095629"/>
    <lineage>
        <taxon>Eukaryota</taxon>
        <taxon>Fungi</taxon>
        <taxon>Dikarya</taxon>
        <taxon>Basidiomycota</taxon>
        <taxon>Agaricomycotina</taxon>
        <taxon>Agaricomycetes</taxon>
        <taxon>Agaricomycetidae</taxon>
        <taxon>Agaricales</taxon>
        <taxon>Agaricineae</taxon>
        <taxon>Hydnangiaceae</taxon>
        <taxon>Laccaria</taxon>
    </lineage>
</organism>
<keyword evidence="1" id="KW-0812">Transmembrane</keyword>
<protein>
    <submittedName>
        <fullName evidence="2">Unplaced genomic scaffold K443scaffold_425, whole genome shotgun sequence</fullName>
    </submittedName>
</protein>
<evidence type="ECO:0000313" key="3">
    <source>
        <dbReference type="Proteomes" id="UP000054477"/>
    </source>
</evidence>
<reference evidence="3" key="2">
    <citation type="submission" date="2015-01" db="EMBL/GenBank/DDBJ databases">
        <title>Evolutionary Origins and Diversification of the Mycorrhizal Mutualists.</title>
        <authorList>
            <consortium name="DOE Joint Genome Institute"/>
            <consortium name="Mycorrhizal Genomics Consortium"/>
            <person name="Kohler A."/>
            <person name="Kuo A."/>
            <person name="Nagy L.G."/>
            <person name="Floudas D."/>
            <person name="Copeland A."/>
            <person name="Barry K.W."/>
            <person name="Cichocki N."/>
            <person name="Veneault-Fourrey C."/>
            <person name="LaButti K."/>
            <person name="Lindquist E.A."/>
            <person name="Lipzen A."/>
            <person name="Lundell T."/>
            <person name="Morin E."/>
            <person name="Murat C."/>
            <person name="Riley R."/>
            <person name="Ohm R."/>
            <person name="Sun H."/>
            <person name="Tunlid A."/>
            <person name="Henrissat B."/>
            <person name="Grigoriev I.V."/>
            <person name="Hibbett D.S."/>
            <person name="Martin F."/>
        </authorList>
    </citation>
    <scope>NUCLEOTIDE SEQUENCE [LARGE SCALE GENOMIC DNA]</scope>
    <source>
        <strain evidence="3">LaAM-08-1</strain>
    </source>
</reference>
<evidence type="ECO:0000313" key="2">
    <source>
        <dbReference type="EMBL" id="KIJ91861.1"/>
    </source>
</evidence>
<feature type="transmembrane region" description="Helical" evidence="1">
    <location>
        <begin position="27"/>
        <end position="45"/>
    </location>
</feature>
<name>A0A0C9X2J1_9AGAR</name>
<dbReference type="EMBL" id="KN838960">
    <property type="protein sequence ID" value="KIJ91861.1"/>
    <property type="molecule type" value="Genomic_DNA"/>
</dbReference>
<keyword evidence="3" id="KW-1185">Reference proteome</keyword>
<sequence>MLFKDIKRQAKHYNNSKYVYDTLLTSFSYFIFRISLPFVISTVLWSHSIRRNFTNTTLRIL</sequence>
<reference evidence="2 3" key="1">
    <citation type="submission" date="2014-04" db="EMBL/GenBank/DDBJ databases">
        <authorList>
            <consortium name="DOE Joint Genome Institute"/>
            <person name="Kuo A."/>
            <person name="Kohler A."/>
            <person name="Nagy L.G."/>
            <person name="Floudas D."/>
            <person name="Copeland A."/>
            <person name="Barry K.W."/>
            <person name="Cichocki N."/>
            <person name="Veneault-Fourrey C."/>
            <person name="LaButti K."/>
            <person name="Lindquist E.A."/>
            <person name="Lipzen A."/>
            <person name="Lundell T."/>
            <person name="Morin E."/>
            <person name="Murat C."/>
            <person name="Sun H."/>
            <person name="Tunlid A."/>
            <person name="Henrissat B."/>
            <person name="Grigoriev I.V."/>
            <person name="Hibbett D.S."/>
            <person name="Martin F."/>
            <person name="Nordberg H.P."/>
            <person name="Cantor M.N."/>
            <person name="Hua S.X."/>
        </authorList>
    </citation>
    <scope>NUCLEOTIDE SEQUENCE [LARGE SCALE GENOMIC DNA]</scope>
    <source>
        <strain evidence="2 3">LaAM-08-1</strain>
    </source>
</reference>
<evidence type="ECO:0000256" key="1">
    <source>
        <dbReference type="SAM" id="Phobius"/>
    </source>
</evidence>
<gene>
    <name evidence="2" type="ORF">K443DRAFT_467719</name>
</gene>